<proteinExistence type="predicted"/>
<dbReference type="InterPro" id="IPR052552">
    <property type="entry name" value="YeaO-like"/>
</dbReference>
<dbReference type="PANTHER" id="PTHR36849:SF1">
    <property type="entry name" value="CYTOPLASMIC PROTEIN"/>
    <property type="match status" value="1"/>
</dbReference>
<keyword evidence="2" id="KW-1185">Reference proteome</keyword>
<evidence type="ECO:0000313" key="2">
    <source>
        <dbReference type="Proteomes" id="UP001501371"/>
    </source>
</evidence>
<accession>A0ABN1V4F0</accession>
<sequence length="129" mass="15031">MDAFTVRRVYDDAPSADADHTRVLVDRLWPRGVSKERAGVDEWLKDVAPSSELRSWYHQDTSRYEEFASRYEHELDGAERREAVDHLLEIAADRPVTLVTSVKDVEHSHVPTLVRHLRERGGRRGRRTR</sequence>
<dbReference type="EMBL" id="BAAAKV010000059">
    <property type="protein sequence ID" value="GAA1189760.1"/>
    <property type="molecule type" value="Genomic_DNA"/>
</dbReference>
<name>A0ABN1V4F0_9ACTN</name>
<dbReference type="PANTHER" id="PTHR36849">
    <property type="entry name" value="CYTOPLASMIC PROTEIN-RELATED"/>
    <property type="match status" value="1"/>
</dbReference>
<reference evidence="1 2" key="1">
    <citation type="journal article" date="2019" name="Int. J. Syst. Evol. Microbiol.">
        <title>The Global Catalogue of Microorganisms (GCM) 10K type strain sequencing project: providing services to taxonomists for standard genome sequencing and annotation.</title>
        <authorList>
            <consortium name="The Broad Institute Genomics Platform"/>
            <consortium name="The Broad Institute Genome Sequencing Center for Infectious Disease"/>
            <person name="Wu L."/>
            <person name="Ma J."/>
        </authorList>
    </citation>
    <scope>NUCLEOTIDE SEQUENCE [LARGE SCALE GENOMIC DNA]</scope>
    <source>
        <strain evidence="1 2">JCM 12696</strain>
    </source>
</reference>
<dbReference type="RefSeq" id="WP_344281966.1">
    <property type="nucleotide sequence ID" value="NZ_BAAAKV010000059.1"/>
</dbReference>
<comment type="caution">
    <text evidence="1">The sequence shown here is derived from an EMBL/GenBank/DDBJ whole genome shotgun (WGS) entry which is preliminary data.</text>
</comment>
<dbReference type="Pfam" id="PF22752">
    <property type="entry name" value="DUF488-N3i"/>
    <property type="match status" value="1"/>
</dbReference>
<protein>
    <submittedName>
        <fullName evidence="1">DUF488 family protein</fullName>
    </submittedName>
</protein>
<dbReference type="Proteomes" id="UP001501371">
    <property type="component" value="Unassembled WGS sequence"/>
</dbReference>
<gene>
    <name evidence="1" type="ORF">GCM10009654_54080</name>
</gene>
<organism evidence="1 2">
    <name type="scientific">Streptomyces hebeiensis</name>
    <dbReference type="NCBI Taxonomy" id="229486"/>
    <lineage>
        <taxon>Bacteria</taxon>
        <taxon>Bacillati</taxon>
        <taxon>Actinomycetota</taxon>
        <taxon>Actinomycetes</taxon>
        <taxon>Kitasatosporales</taxon>
        <taxon>Streptomycetaceae</taxon>
        <taxon>Streptomyces</taxon>
    </lineage>
</organism>
<evidence type="ECO:0000313" key="1">
    <source>
        <dbReference type="EMBL" id="GAA1189760.1"/>
    </source>
</evidence>